<name>A0A1H5WHC6_NITMU</name>
<dbReference type="AlphaFoldDB" id="A0A1H5WHC6"/>
<evidence type="ECO:0000256" key="5">
    <source>
        <dbReference type="ARBA" id="ARBA00022598"/>
    </source>
</evidence>
<dbReference type="GO" id="GO:0005524">
    <property type="term" value="F:ATP binding"/>
    <property type="evidence" value="ECO:0007669"/>
    <property type="project" value="UniProtKB-KW"/>
</dbReference>
<evidence type="ECO:0000256" key="6">
    <source>
        <dbReference type="ARBA" id="ARBA00022741"/>
    </source>
</evidence>
<evidence type="ECO:0000256" key="8">
    <source>
        <dbReference type="ARBA" id="ARBA00022840"/>
    </source>
</evidence>
<evidence type="ECO:0000313" key="17">
    <source>
        <dbReference type="Proteomes" id="UP000236751"/>
    </source>
</evidence>
<evidence type="ECO:0000256" key="3">
    <source>
        <dbReference type="ARBA" id="ARBA00013047"/>
    </source>
</evidence>
<dbReference type="HAMAP" id="MF_00741">
    <property type="entry name" value="AIRS"/>
    <property type="match status" value="1"/>
</dbReference>
<evidence type="ECO:0000256" key="11">
    <source>
        <dbReference type="ARBA" id="ARBA00033093"/>
    </source>
</evidence>
<dbReference type="GO" id="GO:0046084">
    <property type="term" value="P:adenine biosynthetic process"/>
    <property type="evidence" value="ECO:0007669"/>
    <property type="project" value="TreeGrafter"/>
</dbReference>
<dbReference type="Proteomes" id="UP000236751">
    <property type="component" value="Unassembled WGS sequence"/>
</dbReference>
<evidence type="ECO:0000313" key="16">
    <source>
        <dbReference type="EMBL" id="SEF99039.1"/>
    </source>
</evidence>
<dbReference type="GO" id="GO:0004637">
    <property type="term" value="F:phosphoribosylamine-glycine ligase activity"/>
    <property type="evidence" value="ECO:0007669"/>
    <property type="project" value="TreeGrafter"/>
</dbReference>
<comment type="subcellular location">
    <subcellularLocation>
        <location evidence="13">Cytoplasm</location>
    </subcellularLocation>
</comment>
<dbReference type="GO" id="GO:0005829">
    <property type="term" value="C:cytosol"/>
    <property type="evidence" value="ECO:0007669"/>
    <property type="project" value="TreeGrafter"/>
</dbReference>
<evidence type="ECO:0000256" key="13">
    <source>
        <dbReference type="HAMAP-Rule" id="MF_00741"/>
    </source>
</evidence>
<evidence type="ECO:0000256" key="9">
    <source>
        <dbReference type="ARBA" id="ARBA00031908"/>
    </source>
</evidence>
<reference evidence="16 17" key="1">
    <citation type="submission" date="2016-10" db="EMBL/GenBank/DDBJ databases">
        <authorList>
            <person name="de Groot N.N."/>
        </authorList>
    </citation>
    <scope>NUCLEOTIDE SEQUENCE [LARGE SCALE GENOMIC DNA]</scope>
    <source>
        <strain evidence="16 17">Nl13</strain>
    </source>
</reference>
<protein>
    <recommendedName>
        <fullName evidence="4 13">Phosphoribosylformylglycinamidine cyclo-ligase</fullName>
        <ecNumber evidence="3 13">6.3.3.1</ecNumber>
    </recommendedName>
    <alternativeName>
        <fullName evidence="10 13">AIR synthase</fullName>
    </alternativeName>
    <alternativeName>
        <fullName evidence="11 13">AIRS</fullName>
    </alternativeName>
    <alternativeName>
        <fullName evidence="9 13">Phosphoribosyl-aminoimidazole synthetase</fullName>
    </alternativeName>
</protein>
<dbReference type="UniPathway" id="UPA00074">
    <property type="reaction ID" value="UER00129"/>
</dbReference>
<dbReference type="InterPro" id="IPR036921">
    <property type="entry name" value="PurM-like_N_sf"/>
</dbReference>
<feature type="domain" description="PurM-like C-terminal" evidence="15">
    <location>
        <begin position="210"/>
        <end position="370"/>
    </location>
</feature>
<dbReference type="NCBIfam" id="TIGR00878">
    <property type="entry name" value="purM"/>
    <property type="match status" value="1"/>
</dbReference>
<dbReference type="FunFam" id="3.30.1330.10:FF:000001">
    <property type="entry name" value="Phosphoribosylformylglycinamidine cyclo-ligase"/>
    <property type="match status" value="1"/>
</dbReference>
<keyword evidence="13" id="KW-0963">Cytoplasm</keyword>
<keyword evidence="7 13" id="KW-0658">Purine biosynthesis</keyword>
<dbReference type="Pfam" id="PF00586">
    <property type="entry name" value="AIRS"/>
    <property type="match status" value="1"/>
</dbReference>
<dbReference type="EC" id="6.3.3.1" evidence="3 13"/>
<dbReference type="KEGG" id="nmu:Nmul_A2617"/>
<comment type="pathway">
    <text evidence="1 13">Purine metabolism; IMP biosynthesis via de novo pathway; 5-amino-1-(5-phospho-D-ribosyl)imidazole from N(2)-formyl-N(1)-(5-phospho-D-ribosyl)glycinamide: step 2/2.</text>
</comment>
<organism evidence="16 17">
    <name type="scientific">Nitrosospira multiformis (strain ATCC 25196 / NCIMB 11849 / C 71)</name>
    <dbReference type="NCBI Taxonomy" id="323848"/>
    <lineage>
        <taxon>Bacteria</taxon>
        <taxon>Pseudomonadati</taxon>
        <taxon>Pseudomonadota</taxon>
        <taxon>Betaproteobacteria</taxon>
        <taxon>Nitrosomonadales</taxon>
        <taxon>Nitrosomonadaceae</taxon>
        <taxon>Nitrosospira</taxon>
    </lineage>
</organism>
<gene>
    <name evidence="13" type="primary">purM</name>
    <name evidence="16" type="ORF">SAMN05216403_12010</name>
</gene>
<comment type="catalytic activity">
    <reaction evidence="12 13">
        <text>2-formamido-N(1)-(5-O-phospho-beta-D-ribosyl)acetamidine + ATP = 5-amino-1-(5-phospho-beta-D-ribosyl)imidazole + ADP + phosphate + H(+)</text>
        <dbReference type="Rhea" id="RHEA:23032"/>
        <dbReference type="ChEBI" id="CHEBI:15378"/>
        <dbReference type="ChEBI" id="CHEBI:30616"/>
        <dbReference type="ChEBI" id="CHEBI:43474"/>
        <dbReference type="ChEBI" id="CHEBI:137981"/>
        <dbReference type="ChEBI" id="CHEBI:147287"/>
        <dbReference type="ChEBI" id="CHEBI:456216"/>
        <dbReference type="EC" id="6.3.3.1"/>
    </reaction>
</comment>
<dbReference type="SUPFAM" id="SSF56042">
    <property type="entry name" value="PurM C-terminal domain-like"/>
    <property type="match status" value="1"/>
</dbReference>
<evidence type="ECO:0000256" key="12">
    <source>
        <dbReference type="ARBA" id="ARBA00049057"/>
    </source>
</evidence>
<evidence type="ECO:0000259" key="15">
    <source>
        <dbReference type="Pfam" id="PF02769"/>
    </source>
</evidence>
<proteinExistence type="inferred from homology"/>
<dbReference type="GO" id="GO:0006189">
    <property type="term" value="P:'de novo' IMP biosynthetic process"/>
    <property type="evidence" value="ECO:0007669"/>
    <property type="project" value="UniProtKB-UniRule"/>
</dbReference>
<evidence type="ECO:0000259" key="14">
    <source>
        <dbReference type="Pfam" id="PF00586"/>
    </source>
</evidence>
<evidence type="ECO:0000256" key="10">
    <source>
        <dbReference type="ARBA" id="ARBA00032931"/>
    </source>
</evidence>
<evidence type="ECO:0000256" key="2">
    <source>
        <dbReference type="ARBA" id="ARBA00010280"/>
    </source>
</evidence>
<dbReference type="SUPFAM" id="SSF55326">
    <property type="entry name" value="PurM N-terminal domain-like"/>
    <property type="match status" value="1"/>
</dbReference>
<dbReference type="FunFam" id="3.90.650.10:FF:000001">
    <property type="entry name" value="Phosphoribosylformylglycinamidine cyclo-ligase"/>
    <property type="match status" value="1"/>
</dbReference>
<dbReference type="PANTHER" id="PTHR10520">
    <property type="entry name" value="TRIFUNCTIONAL PURINE BIOSYNTHETIC PROTEIN ADENOSINE-3-RELATED"/>
    <property type="match status" value="1"/>
</dbReference>
<keyword evidence="5 13" id="KW-0436">Ligase</keyword>
<dbReference type="InterPro" id="IPR036676">
    <property type="entry name" value="PurM-like_C_sf"/>
</dbReference>
<evidence type="ECO:0000256" key="1">
    <source>
        <dbReference type="ARBA" id="ARBA00004686"/>
    </source>
</evidence>
<dbReference type="InterPro" id="IPR016188">
    <property type="entry name" value="PurM-like_N"/>
</dbReference>
<keyword evidence="8 13" id="KW-0067">ATP-binding</keyword>
<evidence type="ECO:0000256" key="7">
    <source>
        <dbReference type="ARBA" id="ARBA00022755"/>
    </source>
</evidence>
<accession>A0A1H5WHC6</accession>
<dbReference type="Pfam" id="PF02769">
    <property type="entry name" value="AIRS_C"/>
    <property type="match status" value="1"/>
</dbReference>
<sequence>MLGFLGAICGKIAASNATLSVTGREFNLTTSKPHEENLSPLSYRAAGVDIDAGERLVENIRPYAKRTLRPEVLAGIGGFGALFEISRKFNNPVLVAGTDGVGTKLKLAFESGRHDTVGIDLVAMSVNDILVQGAEPLFFLDYFACGKLDVDTATLVVKGIAAGCEQAGCALIGGETAEMPGMYPEGEYDLAGFAVGAVEKDRIITGTTIKAGDAVLGLASSGAHSNGYSLIRKIIEKNNVDLSADFHGRALIDVIMAPTRIYVKPLLELMRQVPVKGMAHITGGGLLENIPRILPEGVTAVLKKETWEMPPLFAWLQREGNVADNEMHRVFNCGIGMAVVVAPEYIDAAAQLLQSKGEIAWRIGTIREQRADEPRTILE</sequence>
<keyword evidence="6 13" id="KW-0547">Nucleotide-binding</keyword>
<dbReference type="Gene3D" id="3.30.1330.10">
    <property type="entry name" value="PurM-like, N-terminal domain"/>
    <property type="match status" value="1"/>
</dbReference>
<dbReference type="GO" id="GO:0004641">
    <property type="term" value="F:phosphoribosylformylglycinamidine cyclo-ligase activity"/>
    <property type="evidence" value="ECO:0007669"/>
    <property type="project" value="UniProtKB-UniRule"/>
</dbReference>
<dbReference type="Gene3D" id="3.90.650.10">
    <property type="entry name" value="PurM-like C-terminal domain"/>
    <property type="match status" value="1"/>
</dbReference>
<evidence type="ECO:0000256" key="4">
    <source>
        <dbReference type="ARBA" id="ARBA00020367"/>
    </source>
</evidence>
<dbReference type="PANTHER" id="PTHR10520:SF12">
    <property type="entry name" value="TRIFUNCTIONAL PURINE BIOSYNTHETIC PROTEIN ADENOSINE-3"/>
    <property type="match status" value="1"/>
</dbReference>
<dbReference type="CDD" id="cd02196">
    <property type="entry name" value="PurM"/>
    <property type="match status" value="1"/>
</dbReference>
<dbReference type="InterPro" id="IPR004733">
    <property type="entry name" value="PurM_cligase"/>
</dbReference>
<comment type="similarity">
    <text evidence="2 13">Belongs to the AIR synthase family.</text>
</comment>
<feature type="domain" description="PurM-like N-terminal" evidence="14">
    <location>
        <begin position="93"/>
        <end position="198"/>
    </location>
</feature>
<dbReference type="InterPro" id="IPR010918">
    <property type="entry name" value="PurM-like_C_dom"/>
</dbReference>
<dbReference type="EMBL" id="FNVK01000020">
    <property type="protein sequence ID" value="SEF99039.1"/>
    <property type="molecule type" value="Genomic_DNA"/>
</dbReference>